<evidence type="ECO:0000313" key="2">
    <source>
        <dbReference type="Proteomes" id="UP000468901"/>
    </source>
</evidence>
<dbReference type="EMBL" id="WESC01000017">
    <property type="protein sequence ID" value="KAB7738750.1"/>
    <property type="molecule type" value="Genomic_DNA"/>
</dbReference>
<dbReference type="Proteomes" id="UP000468901">
    <property type="component" value="Unassembled WGS sequence"/>
</dbReference>
<accession>A0A6N6VDX8</accession>
<protein>
    <recommendedName>
        <fullName evidence="3">PilZ domain-containing protein</fullName>
    </recommendedName>
</protein>
<comment type="caution">
    <text evidence="1">The sequence shown here is derived from an EMBL/GenBank/DDBJ whole genome shotgun (WGS) entry which is preliminary data.</text>
</comment>
<dbReference type="AlphaFoldDB" id="A0A6N6VDX8"/>
<name>A0A6N6VDX8_9HYPH</name>
<reference evidence="1 2" key="1">
    <citation type="submission" date="2019-09" db="EMBL/GenBank/DDBJ databases">
        <title>Parvibaculum sedimenti sp. nov., isolated from sediment.</title>
        <authorList>
            <person name="Wang Y."/>
        </authorList>
    </citation>
    <scope>NUCLEOTIDE SEQUENCE [LARGE SCALE GENOMIC DNA]</scope>
    <source>
        <strain evidence="1 2">HXT-9</strain>
    </source>
</reference>
<proteinExistence type="predicted"/>
<evidence type="ECO:0000313" key="1">
    <source>
        <dbReference type="EMBL" id="KAB7738750.1"/>
    </source>
</evidence>
<organism evidence="1 2">
    <name type="scientific">Parvibaculum sedimenti</name>
    <dbReference type="NCBI Taxonomy" id="2608632"/>
    <lineage>
        <taxon>Bacteria</taxon>
        <taxon>Pseudomonadati</taxon>
        <taxon>Pseudomonadota</taxon>
        <taxon>Alphaproteobacteria</taxon>
        <taxon>Hyphomicrobiales</taxon>
        <taxon>Parvibaculaceae</taxon>
        <taxon>Parvibaculum</taxon>
    </lineage>
</organism>
<dbReference type="RefSeq" id="WP_152217375.1">
    <property type="nucleotide sequence ID" value="NZ_WESC01000017.1"/>
</dbReference>
<gene>
    <name evidence="1" type="ORF">F2P47_15950</name>
</gene>
<evidence type="ECO:0008006" key="3">
    <source>
        <dbReference type="Google" id="ProtNLM"/>
    </source>
</evidence>
<sequence length="113" mass="12135">MSLISRLVEGLRGRLEMPEHRAAARADDPVLIISIGGIDHQARNWSTGGACIDNFTSAAAVGDIVSGTLRWKPAAPGQSFAAEVTRVAPGGILALKWLDIPEFVLLRMETEQQ</sequence>
<keyword evidence="2" id="KW-1185">Reference proteome</keyword>